<dbReference type="OrthoDB" id="5146346at2"/>
<evidence type="ECO:0000313" key="1">
    <source>
        <dbReference type="EMBL" id="GEN80228.1"/>
    </source>
</evidence>
<dbReference type="AlphaFoldDB" id="A0A511YYG3"/>
<comment type="caution">
    <text evidence="1">The sequence shown here is derived from an EMBL/GenBank/DDBJ whole genome shotgun (WGS) entry which is preliminary data.</text>
</comment>
<dbReference type="Proteomes" id="UP000321484">
    <property type="component" value="Unassembled WGS sequence"/>
</dbReference>
<evidence type="ECO:0000313" key="2">
    <source>
        <dbReference type="Proteomes" id="UP000321484"/>
    </source>
</evidence>
<dbReference type="Pfam" id="PF18928">
    <property type="entry name" value="DUF5677"/>
    <property type="match status" value="1"/>
</dbReference>
<gene>
    <name evidence="1" type="ORF">AFE02nite_19620</name>
</gene>
<dbReference type="InterPro" id="IPR043733">
    <property type="entry name" value="DUF5677"/>
</dbReference>
<proteinExistence type="predicted"/>
<organism evidence="1 2">
    <name type="scientific">Actinotalea fermentans</name>
    <dbReference type="NCBI Taxonomy" id="43671"/>
    <lineage>
        <taxon>Bacteria</taxon>
        <taxon>Bacillati</taxon>
        <taxon>Actinomycetota</taxon>
        <taxon>Actinomycetes</taxon>
        <taxon>Micrococcales</taxon>
        <taxon>Cellulomonadaceae</taxon>
        <taxon>Actinotalea</taxon>
    </lineage>
</organism>
<sequence length="277" mass="30546">MPSDDAQTVVPGPERCLEVLDDIVRTWRVGTGGPTVHTRFARQFVPVIWANTCHLVALAEGLVTLHRAGLHLAAMPLVRQIIEFAMRCVWMERYRENVGAVIVEGAKKRRLALETAVSTGILASDDPVVAEAREVVANAVLDHATSGKVFETLCKEIQGGEKVYAYYRIASNYTHPSLMLTDLYLVEDKTSPVGLRLATSARPTPEDAWLGISTSLVILGCLAWDRVDRNHPHRALLRGYAKEFGVPTGQATMTNEGFIAWNKANRARGRAHASRPR</sequence>
<keyword evidence="2" id="KW-1185">Reference proteome</keyword>
<dbReference type="EMBL" id="BJYK01000005">
    <property type="protein sequence ID" value="GEN80228.1"/>
    <property type="molecule type" value="Genomic_DNA"/>
</dbReference>
<accession>A0A511YYG3</accession>
<reference evidence="1 2" key="1">
    <citation type="submission" date="2019-07" db="EMBL/GenBank/DDBJ databases">
        <title>Whole genome shotgun sequence of Actinotalea fermentans NBRC 105374.</title>
        <authorList>
            <person name="Hosoyama A."/>
            <person name="Uohara A."/>
            <person name="Ohji S."/>
            <person name="Ichikawa N."/>
        </authorList>
    </citation>
    <scope>NUCLEOTIDE SEQUENCE [LARGE SCALE GENOMIC DNA]</scope>
    <source>
        <strain evidence="1 2">NBRC 105374</strain>
    </source>
</reference>
<name>A0A511YYG3_9CELL</name>
<protein>
    <submittedName>
        <fullName evidence="1">Uncharacterized protein</fullName>
    </submittedName>
</protein>
<dbReference type="RefSeq" id="WP_034243183.1">
    <property type="nucleotide sequence ID" value="NZ_BJYK01000005.1"/>
</dbReference>